<evidence type="ECO:0000313" key="6">
    <source>
        <dbReference type="Proteomes" id="UP000678499"/>
    </source>
</evidence>
<feature type="signal peptide" evidence="2">
    <location>
        <begin position="1"/>
        <end position="25"/>
    </location>
</feature>
<evidence type="ECO:0000313" key="5">
    <source>
        <dbReference type="EMBL" id="CAD7283405.1"/>
    </source>
</evidence>
<name>A0A7R9C059_9CRUS</name>
<protein>
    <recommendedName>
        <fullName evidence="2">Metalloendopeptidase</fullName>
        <ecNumber evidence="2">3.4.24.-</ecNumber>
    </recommendedName>
</protein>
<feature type="domain" description="Peptidase M12A" evidence="4">
    <location>
        <begin position="71"/>
        <end position="285"/>
    </location>
</feature>
<dbReference type="EMBL" id="OA887388">
    <property type="protein sequence ID" value="CAD7283405.1"/>
    <property type="molecule type" value="Genomic_DNA"/>
</dbReference>
<feature type="binding site" evidence="1">
    <location>
        <position position="178"/>
    </location>
    <ligand>
        <name>Zn(2+)</name>
        <dbReference type="ChEBI" id="CHEBI:29105"/>
        <note>catalytic</note>
    </ligand>
</feature>
<dbReference type="SUPFAM" id="SSF55486">
    <property type="entry name" value="Metalloproteases ('zincins'), catalytic domain"/>
    <property type="match status" value="1"/>
</dbReference>
<gene>
    <name evidence="5" type="ORF">NMOB1V02_LOCUS11021</name>
</gene>
<comment type="caution">
    <text evidence="1">Lacks conserved residue(s) required for the propagation of feature annotation.</text>
</comment>
<keyword evidence="1 2" id="KW-0645">Protease</keyword>
<dbReference type="PANTHER" id="PTHR10127">
    <property type="entry name" value="DISCOIDIN, CUB, EGF, LAMININ , AND ZINC METALLOPROTEASE DOMAIN CONTAINING"/>
    <property type="match status" value="1"/>
</dbReference>
<feature type="compositionally biased region" description="Polar residues" evidence="3">
    <location>
        <begin position="419"/>
        <end position="431"/>
    </location>
</feature>
<keyword evidence="1 2" id="KW-0482">Metalloprotease</keyword>
<dbReference type="OrthoDB" id="5945790at2759"/>
<dbReference type="PRINTS" id="PR00480">
    <property type="entry name" value="ASTACIN"/>
</dbReference>
<reference evidence="5" key="1">
    <citation type="submission" date="2020-11" db="EMBL/GenBank/DDBJ databases">
        <authorList>
            <person name="Tran Van P."/>
        </authorList>
    </citation>
    <scope>NUCLEOTIDE SEQUENCE</scope>
</reference>
<keyword evidence="2" id="KW-0732">Signal</keyword>
<feature type="region of interest" description="Disordered" evidence="3">
    <location>
        <begin position="407"/>
        <end position="431"/>
    </location>
</feature>
<dbReference type="InterPro" id="IPR001506">
    <property type="entry name" value="Peptidase_M12A"/>
</dbReference>
<dbReference type="PANTHER" id="PTHR10127:SF850">
    <property type="entry name" value="METALLOENDOPEPTIDASE"/>
    <property type="match status" value="1"/>
</dbReference>
<evidence type="ECO:0000256" key="3">
    <source>
        <dbReference type="SAM" id="MobiDB-lite"/>
    </source>
</evidence>
<dbReference type="InterPro" id="IPR024079">
    <property type="entry name" value="MetalloPept_cat_dom_sf"/>
</dbReference>
<dbReference type="Pfam" id="PF01400">
    <property type="entry name" value="Astacin"/>
    <property type="match status" value="1"/>
</dbReference>
<feature type="binding site" evidence="1">
    <location>
        <position position="172"/>
    </location>
    <ligand>
        <name>Zn(2+)</name>
        <dbReference type="ChEBI" id="CHEBI:29105"/>
        <note>catalytic</note>
    </ligand>
</feature>
<dbReference type="Proteomes" id="UP000678499">
    <property type="component" value="Unassembled WGS sequence"/>
</dbReference>
<feature type="binding site" evidence="1">
    <location>
        <position position="168"/>
    </location>
    <ligand>
        <name>Zn(2+)</name>
        <dbReference type="ChEBI" id="CHEBI:29105"/>
        <note>catalytic</note>
    </ligand>
</feature>
<dbReference type="GO" id="GO:0006508">
    <property type="term" value="P:proteolysis"/>
    <property type="evidence" value="ECO:0007669"/>
    <property type="project" value="UniProtKB-KW"/>
</dbReference>
<organism evidence="5">
    <name type="scientific">Notodromas monacha</name>
    <dbReference type="NCBI Taxonomy" id="399045"/>
    <lineage>
        <taxon>Eukaryota</taxon>
        <taxon>Metazoa</taxon>
        <taxon>Ecdysozoa</taxon>
        <taxon>Arthropoda</taxon>
        <taxon>Crustacea</taxon>
        <taxon>Oligostraca</taxon>
        <taxon>Ostracoda</taxon>
        <taxon>Podocopa</taxon>
        <taxon>Podocopida</taxon>
        <taxon>Cypridocopina</taxon>
        <taxon>Cypridoidea</taxon>
        <taxon>Cyprididae</taxon>
        <taxon>Notodromas</taxon>
    </lineage>
</organism>
<feature type="active site" evidence="1">
    <location>
        <position position="169"/>
    </location>
</feature>
<dbReference type="PROSITE" id="PS51864">
    <property type="entry name" value="ASTACIN"/>
    <property type="match status" value="1"/>
</dbReference>
<dbReference type="SMART" id="SM00235">
    <property type="entry name" value="ZnMc"/>
    <property type="match status" value="1"/>
</dbReference>
<evidence type="ECO:0000256" key="2">
    <source>
        <dbReference type="RuleBase" id="RU361183"/>
    </source>
</evidence>
<sequence>MAMRSCERLLVNILIILEIMHISIAMPSEYDLRHPDAEKLSQLYQNPGFFGGDMRGGMNIPESPSDEFPLMTIKETDRYKYWPHGILFYEFSSENYIDPISWNAAVEAIQLKTCLRIVPRNNTASINTYVKVTSENTGCWSYVGMDTLGAQVLNLQWPGCWVTGTIIHELLHAFGLIHQHQRYDRDNYITIKTQNVESGIYGSLPQFDIIPQTSSNDVGLRYDFDSIMHYGSFAFGTYISGLGIRLQTIVVKNDPTRILLEPYEKNSLSFRDTAEINLIYASQCQGTTSKTSSATNSTTTASRETTTTAIISSSETELDGLASTSDDRSSIASTKFTQQWSNPSLAAVFSSLSTSDSSETQSESSEDYNNFSQPTAVMSSRDITNGKMTTMSSLSKSSVDDLTGFSSTAAIDSPESEISPGNDSSWTTGSSTTVFELNGSSNSRTLVDTTSIPISVHDSTDDFASTLIDTSESESSQGNNLTETVAESEVFDTTGNSPYWKTSVTTYSSPSSVHDLTDDIPSTSIDSYESEFSPKTDLTGTTDTRVSVSETMTGSLALTSGDLSFTSGMRAVFRMRHERLALVRSNDVVRPRTDAVVGFSRFVIWRPGLRRHLQQKI</sequence>
<accession>A0A7R9C059</accession>
<evidence type="ECO:0000259" key="4">
    <source>
        <dbReference type="PROSITE" id="PS51864"/>
    </source>
</evidence>
<dbReference type="GO" id="GO:0008270">
    <property type="term" value="F:zinc ion binding"/>
    <property type="evidence" value="ECO:0007669"/>
    <property type="project" value="UniProtKB-UniRule"/>
</dbReference>
<dbReference type="EC" id="3.4.24.-" evidence="2"/>
<dbReference type="Gene3D" id="3.40.390.10">
    <property type="entry name" value="Collagenase (Catalytic Domain)"/>
    <property type="match status" value="1"/>
</dbReference>
<dbReference type="AlphaFoldDB" id="A0A7R9C059"/>
<feature type="chain" id="PRO_5036513670" description="Metalloendopeptidase" evidence="2">
    <location>
        <begin position="26"/>
        <end position="617"/>
    </location>
</feature>
<dbReference type="EMBL" id="CAJPEX010005351">
    <property type="protein sequence ID" value="CAG0923557.1"/>
    <property type="molecule type" value="Genomic_DNA"/>
</dbReference>
<comment type="cofactor">
    <cofactor evidence="1 2">
        <name>Zn(2+)</name>
        <dbReference type="ChEBI" id="CHEBI:29105"/>
    </cofactor>
    <text evidence="1 2">Binds 1 zinc ion per subunit.</text>
</comment>
<feature type="compositionally biased region" description="Polar residues" evidence="3">
    <location>
        <begin position="368"/>
        <end position="377"/>
    </location>
</feature>
<dbReference type="InterPro" id="IPR006026">
    <property type="entry name" value="Peptidase_Metallo"/>
</dbReference>
<evidence type="ECO:0000256" key="1">
    <source>
        <dbReference type="PROSITE-ProRule" id="PRU01211"/>
    </source>
</evidence>
<dbReference type="GO" id="GO:0004222">
    <property type="term" value="F:metalloendopeptidase activity"/>
    <property type="evidence" value="ECO:0007669"/>
    <property type="project" value="UniProtKB-UniRule"/>
</dbReference>
<keyword evidence="1 2" id="KW-0378">Hydrolase</keyword>
<keyword evidence="1 2" id="KW-0862">Zinc</keyword>
<keyword evidence="1 2" id="KW-0479">Metal-binding</keyword>
<proteinExistence type="predicted"/>
<keyword evidence="6" id="KW-1185">Reference proteome</keyword>
<feature type="region of interest" description="Disordered" evidence="3">
    <location>
        <begin position="356"/>
        <end position="377"/>
    </location>
</feature>